<name>A0A444LHM1_9HYPH</name>
<comment type="caution">
    <text evidence="3">The sequence shown here is derived from an EMBL/GenBank/DDBJ whole genome shotgun (WGS) entry which is preliminary data.</text>
</comment>
<dbReference type="OrthoDB" id="5702018at2"/>
<evidence type="ECO:0000313" key="4">
    <source>
        <dbReference type="Proteomes" id="UP000287687"/>
    </source>
</evidence>
<dbReference type="RefSeq" id="WP_128442538.1">
    <property type="nucleotide sequence ID" value="NZ_SBIP01000002.1"/>
</dbReference>
<dbReference type="EMBL" id="SBIP01000002">
    <property type="protein sequence ID" value="RWX78560.1"/>
    <property type="molecule type" value="Genomic_DNA"/>
</dbReference>
<keyword evidence="4" id="KW-1185">Reference proteome</keyword>
<evidence type="ECO:0000256" key="1">
    <source>
        <dbReference type="SAM" id="Phobius"/>
    </source>
</evidence>
<feature type="domain" description="DUF1206" evidence="2">
    <location>
        <begin position="188"/>
        <end position="256"/>
    </location>
</feature>
<sequence length="273" mass="29443">MIPDNKLEWFARSGYAARGAVYALTAGMALLSSFGGGLPDSKSAMQTLLEQPLGQIWLGLIGVGLVGFIVWRLIQAIFNTDHHESDWKGYGTRAVLLVSAATYTSLAAFAIGQAFHLGFGGGSSDGGSSWTSWLMSQPFGRYLVGLLALAVLGSGVAQIIRGAKRSYRKYFERDWGNRKSLDAVCMYGLIARGTIFLIVGVFFLYAAFAVDPQQAGSSADALTWVRQLPFGGLLYVIVALGLFAFGAYGFIEARFRIVNPPTSMQQARRAVSI</sequence>
<proteinExistence type="predicted"/>
<feature type="transmembrane region" description="Helical" evidence="1">
    <location>
        <begin position="95"/>
        <end position="119"/>
    </location>
</feature>
<organism evidence="3 4">
    <name type="scientific">Neorhizobium lilium</name>
    <dbReference type="NCBI Taxonomy" id="2503024"/>
    <lineage>
        <taxon>Bacteria</taxon>
        <taxon>Pseudomonadati</taxon>
        <taxon>Pseudomonadota</taxon>
        <taxon>Alphaproteobacteria</taxon>
        <taxon>Hyphomicrobiales</taxon>
        <taxon>Rhizobiaceae</taxon>
        <taxon>Rhizobium/Agrobacterium group</taxon>
        <taxon>Neorhizobium</taxon>
    </lineage>
</organism>
<keyword evidence="1" id="KW-0472">Membrane</keyword>
<feature type="domain" description="DUF1206" evidence="2">
    <location>
        <begin position="14"/>
        <end position="78"/>
    </location>
</feature>
<gene>
    <name evidence="3" type="ORF">EPK99_08090</name>
</gene>
<feature type="transmembrane region" description="Helical" evidence="1">
    <location>
        <begin position="228"/>
        <end position="251"/>
    </location>
</feature>
<dbReference type="Pfam" id="PF06724">
    <property type="entry name" value="DUF1206"/>
    <property type="match status" value="3"/>
</dbReference>
<feature type="transmembrane region" description="Helical" evidence="1">
    <location>
        <begin position="139"/>
        <end position="160"/>
    </location>
</feature>
<dbReference type="InterPro" id="IPR009597">
    <property type="entry name" value="DUF1206"/>
</dbReference>
<keyword evidence="1" id="KW-1133">Transmembrane helix</keyword>
<feature type="transmembrane region" description="Helical" evidence="1">
    <location>
        <begin position="15"/>
        <end position="36"/>
    </location>
</feature>
<feature type="transmembrane region" description="Helical" evidence="1">
    <location>
        <begin position="181"/>
        <end position="208"/>
    </location>
</feature>
<dbReference type="AlphaFoldDB" id="A0A444LHM1"/>
<feature type="domain" description="DUF1206" evidence="2">
    <location>
        <begin position="96"/>
        <end position="165"/>
    </location>
</feature>
<accession>A0A444LHM1</accession>
<evidence type="ECO:0000313" key="3">
    <source>
        <dbReference type="EMBL" id="RWX78560.1"/>
    </source>
</evidence>
<reference evidence="3 4" key="1">
    <citation type="submission" date="2019-01" db="EMBL/GenBank/DDBJ databases">
        <title>The draft genome of Rhizobium sp. 24NR.</title>
        <authorList>
            <person name="Liu L."/>
            <person name="Liang L."/>
            <person name="Shi S."/>
            <person name="Xu L."/>
            <person name="Wang X."/>
            <person name="Li L."/>
            <person name="Zhang X."/>
        </authorList>
    </citation>
    <scope>NUCLEOTIDE SEQUENCE [LARGE SCALE GENOMIC DNA]</scope>
    <source>
        <strain evidence="3 4">24NR</strain>
    </source>
</reference>
<feature type="transmembrane region" description="Helical" evidence="1">
    <location>
        <begin position="56"/>
        <end position="74"/>
    </location>
</feature>
<protein>
    <submittedName>
        <fullName evidence="3">DUF1206 domain-containing protein</fullName>
    </submittedName>
</protein>
<dbReference type="Proteomes" id="UP000287687">
    <property type="component" value="Unassembled WGS sequence"/>
</dbReference>
<keyword evidence="1" id="KW-0812">Transmembrane</keyword>
<evidence type="ECO:0000259" key="2">
    <source>
        <dbReference type="Pfam" id="PF06724"/>
    </source>
</evidence>